<keyword evidence="3" id="KW-0677">Repeat</keyword>
<evidence type="ECO:0000256" key="4">
    <source>
        <dbReference type="ARBA" id="ARBA00022801"/>
    </source>
</evidence>
<proteinExistence type="predicted"/>
<dbReference type="InterPro" id="IPR002182">
    <property type="entry name" value="NB-ARC"/>
</dbReference>
<dbReference type="InterPro" id="IPR042197">
    <property type="entry name" value="Apaf_helical"/>
</dbReference>
<dbReference type="Gene3D" id="3.80.10.10">
    <property type="entry name" value="Ribonuclease Inhibitor"/>
    <property type="match status" value="2"/>
</dbReference>
<dbReference type="GO" id="GO:0007165">
    <property type="term" value="P:signal transduction"/>
    <property type="evidence" value="ECO:0007669"/>
    <property type="project" value="InterPro"/>
</dbReference>
<dbReference type="SMART" id="SM00382">
    <property type="entry name" value="AAA"/>
    <property type="match status" value="1"/>
</dbReference>
<evidence type="ECO:0000256" key="7">
    <source>
        <dbReference type="ARBA" id="ARBA00047304"/>
    </source>
</evidence>
<dbReference type="SUPFAM" id="SSF52200">
    <property type="entry name" value="Toll/Interleukin receptor TIR domain"/>
    <property type="match status" value="1"/>
</dbReference>
<dbReference type="InterPro" id="IPR003593">
    <property type="entry name" value="AAA+_ATPase"/>
</dbReference>
<dbReference type="AlphaFoldDB" id="A0A8B8KUZ4"/>
<dbReference type="InterPro" id="IPR027417">
    <property type="entry name" value="P-loop_NTPase"/>
</dbReference>
<dbReference type="Pfam" id="PF00931">
    <property type="entry name" value="NB-ARC"/>
    <property type="match status" value="1"/>
</dbReference>
<dbReference type="InterPro" id="IPR001611">
    <property type="entry name" value="Leu-rich_rpt"/>
</dbReference>
<evidence type="ECO:0000313" key="9">
    <source>
        <dbReference type="Proteomes" id="UP000694853"/>
    </source>
</evidence>
<dbReference type="Gene3D" id="3.40.50.10140">
    <property type="entry name" value="Toll/interleukin-1 receptor homology (TIR) domain"/>
    <property type="match status" value="1"/>
</dbReference>
<dbReference type="PANTHER" id="PTHR11017:SF259">
    <property type="entry name" value="ADP-RIBOSYL CYCLASE_CYCLIC ADP-RIBOSE HYDROLASE"/>
    <property type="match status" value="1"/>
</dbReference>
<dbReference type="SMART" id="SM00255">
    <property type="entry name" value="TIR"/>
    <property type="match status" value="1"/>
</dbReference>
<dbReference type="OrthoDB" id="1627220at2759"/>
<dbReference type="RefSeq" id="XP_027346354.1">
    <property type="nucleotide sequence ID" value="XM_027490553.1"/>
</dbReference>
<dbReference type="Pfam" id="PF20160">
    <property type="entry name" value="C-JID"/>
    <property type="match status" value="1"/>
</dbReference>
<dbReference type="RefSeq" id="XP_027346353.1">
    <property type="nucleotide sequence ID" value="XM_027490552.1"/>
</dbReference>
<evidence type="ECO:0000256" key="6">
    <source>
        <dbReference type="ARBA" id="ARBA00023027"/>
    </source>
</evidence>
<dbReference type="GO" id="GO:0006952">
    <property type="term" value="P:defense response"/>
    <property type="evidence" value="ECO:0007669"/>
    <property type="project" value="UniProtKB-KW"/>
</dbReference>
<dbReference type="GO" id="GO:0061809">
    <property type="term" value="F:NAD+ nucleosidase activity, cyclic ADP-ribose generating"/>
    <property type="evidence" value="ECO:0007669"/>
    <property type="project" value="UniProtKB-EC"/>
</dbReference>
<dbReference type="InterPro" id="IPR058192">
    <property type="entry name" value="WHD_ROQ1-like"/>
</dbReference>
<dbReference type="InterPro" id="IPR036390">
    <property type="entry name" value="WH_DNA-bd_sf"/>
</dbReference>
<organism evidence="9 11">
    <name type="scientific">Abrus precatorius</name>
    <name type="common">Indian licorice</name>
    <name type="synonym">Glycine abrus</name>
    <dbReference type="NCBI Taxonomy" id="3816"/>
    <lineage>
        <taxon>Eukaryota</taxon>
        <taxon>Viridiplantae</taxon>
        <taxon>Streptophyta</taxon>
        <taxon>Embryophyta</taxon>
        <taxon>Tracheophyta</taxon>
        <taxon>Spermatophyta</taxon>
        <taxon>Magnoliopsida</taxon>
        <taxon>eudicotyledons</taxon>
        <taxon>Gunneridae</taxon>
        <taxon>Pentapetalae</taxon>
        <taxon>rosids</taxon>
        <taxon>fabids</taxon>
        <taxon>Fabales</taxon>
        <taxon>Fabaceae</taxon>
        <taxon>Papilionoideae</taxon>
        <taxon>50 kb inversion clade</taxon>
        <taxon>NPAAA clade</taxon>
        <taxon>indigoferoid/millettioid clade</taxon>
        <taxon>Abreae</taxon>
        <taxon>Abrus</taxon>
    </lineage>
</organism>
<keyword evidence="2" id="KW-0433">Leucine-rich repeat</keyword>
<evidence type="ECO:0000313" key="11">
    <source>
        <dbReference type="RefSeq" id="XP_027346354.1"/>
    </source>
</evidence>
<evidence type="ECO:0000256" key="5">
    <source>
        <dbReference type="ARBA" id="ARBA00022821"/>
    </source>
</evidence>
<dbReference type="KEGG" id="aprc:113858097"/>
<dbReference type="InterPro" id="IPR035897">
    <property type="entry name" value="Toll_tir_struct_dom_sf"/>
</dbReference>
<reference evidence="9" key="1">
    <citation type="journal article" date="2019" name="Toxins">
        <title>Detection of Abrin-Like and Prepropulchellin-Like Toxin Genes and Transcripts Using Whole Genome Sequencing and Full-Length Transcript Sequencing of Abrus precatorius.</title>
        <authorList>
            <person name="Hovde B.T."/>
            <person name="Daligault H.E."/>
            <person name="Hanschen E.R."/>
            <person name="Kunde Y.A."/>
            <person name="Johnson M.B."/>
            <person name="Starkenburg S.R."/>
            <person name="Johnson S.L."/>
        </authorList>
    </citation>
    <scope>NUCLEOTIDE SEQUENCE [LARGE SCALE GENOMIC DNA]</scope>
</reference>
<dbReference type="PRINTS" id="PR00364">
    <property type="entry name" value="DISEASERSIST"/>
</dbReference>
<dbReference type="PROSITE" id="PS50104">
    <property type="entry name" value="TIR"/>
    <property type="match status" value="1"/>
</dbReference>
<feature type="domain" description="TIR" evidence="8">
    <location>
        <begin position="15"/>
        <end position="183"/>
    </location>
</feature>
<dbReference type="InterPro" id="IPR032675">
    <property type="entry name" value="LRR_dom_sf"/>
</dbReference>
<dbReference type="Pfam" id="PF23282">
    <property type="entry name" value="WHD_ROQ1"/>
    <property type="match status" value="1"/>
</dbReference>
<name>A0A8B8KUZ4_ABRPR</name>
<dbReference type="Gene3D" id="3.40.50.300">
    <property type="entry name" value="P-loop containing nucleotide triphosphate hydrolases"/>
    <property type="match status" value="1"/>
</dbReference>
<dbReference type="SUPFAM" id="SSF46785">
    <property type="entry name" value="Winged helix' DNA-binding domain"/>
    <property type="match status" value="1"/>
</dbReference>
<reference evidence="10 11" key="2">
    <citation type="submission" date="2025-04" db="UniProtKB">
        <authorList>
            <consortium name="RefSeq"/>
        </authorList>
    </citation>
    <scope>IDENTIFICATION</scope>
    <source>
        <tissue evidence="10 11">Young leaves</tissue>
    </source>
</reference>
<dbReference type="InterPro" id="IPR000157">
    <property type="entry name" value="TIR_dom"/>
</dbReference>
<dbReference type="Pfam" id="PF07725">
    <property type="entry name" value="LRR_3"/>
    <property type="match status" value="1"/>
</dbReference>
<evidence type="ECO:0000256" key="1">
    <source>
        <dbReference type="ARBA" id="ARBA00011982"/>
    </source>
</evidence>
<dbReference type="InterPro" id="IPR011713">
    <property type="entry name" value="Leu-rich_rpt_3"/>
</dbReference>
<gene>
    <name evidence="10 11" type="primary">LOC113858097</name>
</gene>
<dbReference type="Pfam" id="PF01582">
    <property type="entry name" value="TIR"/>
    <property type="match status" value="1"/>
</dbReference>
<dbReference type="PANTHER" id="PTHR11017">
    <property type="entry name" value="LEUCINE-RICH REPEAT-CONTAINING PROTEIN"/>
    <property type="match status" value="1"/>
</dbReference>
<dbReference type="GeneID" id="113858097"/>
<dbReference type="Proteomes" id="UP000694853">
    <property type="component" value="Unplaced"/>
</dbReference>
<evidence type="ECO:0000313" key="10">
    <source>
        <dbReference type="RefSeq" id="XP_027346353.1"/>
    </source>
</evidence>
<keyword evidence="5" id="KW-0611">Plant defense</keyword>
<dbReference type="PROSITE" id="PS51450">
    <property type="entry name" value="LRR"/>
    <property type="match status" value="1"/>
</dbReference>
<protein>
    <recommendedName>
        <fullName evidence="1">ADP-ribosyl cyclase/cyclic ADP-ribose hydrolase</fullName>
        <ecNumber evidence="1">3.2.2.6</ecNumber>
    </recommendedName>
</protein>
<evidence type="ECO:0000256" key="3">
    <source>
        <dbReference type="ARBA" id="ARBA00022737"/>
    </source>
</evidence>
<keyword evidence="6" id="KW-0520">NAD</keyword>
<evidence type="ECO:0000256" key="2">
    <source>
        <dbReference type="ARBA" id="ARBA00022614"/>
    </source>
</evidence>
<keyword evidence="4" id="KW-0378">Hydrolase</keyword>
<dbReference type="InterPro" id="IPR045344">
    <property type="entry name" value="C-JID"/>
</dbReference>
<sequence>MASNSIIPYTSSSSSSHEVFVSFRGDIRNNFADHLFGGLGRKGIRFFRDDSKLEKGKLILPELLQAIDGSHILVVVFSEEYASSKWCLRELERIADYVDDRGKHVLPVFYRVDPSDVRKQSGQYKKAFDEYKQIFKEDEEKMEEVQRWREALARVGNLSGWHITNESEHSMIEIIVKDILKKLSQSISILPNQDLVGMESRVEEIEKLLCLDSVNDVGVVGICGMPGIGKTTLGRALYKTIFRQYDFHCYIDDVSKIFRDFSTLGLLKQLLRQILNDRSLEIYNVSAGTDLVQRRLRHARALIILDNVDNIDQLYQLALKPNQLCAGTRIIIISSDEHILRAYKVNRVYRVQPLTRDNAIQLFCKYAFEDNYIMSMFEELKYDVLSYADGHPLAIKVLGSFLFGQDVSQWRRALAMLRESPDEDVMKVLRISFDGLKPIQKEIFLDIACFFSDDFEKDYVEEVLNFRGYYPEINLSVLVQKSLITIEEGRIYMPTLLSDLGRCIVREKSPKKPRKWSRLWDYQDLRKVMLDHKAAKNLEAIEVYGDDEFDYQETTITADALSKMRHLKLLEFRNVNFSGRLDFLSNELGYLTWWKYPFDYLPSNFQPDNLVELILRDSNIKQLWKDTKPLPNLRRLDLSYSQSLIELPHFGEAPKLEWLNLEGCTQLSEIQASIGLLRRLTFLNLRNCTNLVSVHCSIWGLNTLEYLTLSCCSKLCKLLDEPRDGEHLKKRCIGEAPVHSQSASSIGNLLQEALYSISCLRQLDLSCCSLLQIPVTVGNLHCLEWLNLRGNKFGTLPSLKELSRLYYINLEHCKQLKCLPELPSRTHFSSQTFRSPFPKSVLLEHKEVAVLNIFDCPELADRERCNRMCFSWMMQIVKAIHQYQYNPLTGWLDPCVESVIPGSEIPRWFNNQNVGMGNLMSIDTPPLIQHDNNCIGIACCVIFRFHDENITWEELPPRTGPPHTVPIEIPVDLFNEEYMSTSDHIWLFYFTRQQLNFLRDSWHMADRADFKFIFKFEILQTQLFKAKVKEYGYRWVYEEDVKLSNVTTMHSGNLLPQKRKLLAIEENK</sequence>
<accession>A0A8B8KUZ4</accession>
<dbReference type="Gene3D" id="1.10.8.430">
    <property type="entry name" value="Helical domain of apoptotic protease-activating factors"/>
    <property type="match status" value="1"/>
</dbReference>
<dbReference type="FunFam" id="3.40.50.10140:FF:000007">
    <property type="entry name" value="Disease resistance protein (TIR-NBS-LRR class)"/>
    <property type="match status" value="1"/>
</dbReference>
<evidence type="ECO:0000259" key="8">
    <source>
        <dbReference type="PROSITE" id="PS50104"/>
    </source>
</evidence>
<dbReference type="SUPFAM" id="SSF52058">
    <property type="entry name" value="L domain-like"/>
    <property type="match status" value="1"/>
</dbReference>
<dbReference type="EC" id="3.2.2.6" evidence="1"/>
<comment type="catalytic activity">
    <reaction evidence="7">
        <text>NAD(+) + H2O = ADP-D-ribose + nicotinamide + H(+)</text>
        <dbReference type="Rhea" id="RHEA:16301"/>
        <dbReference type="ChEBI" id="CHEBI:15377"/>
        <dbReference type="ChEBI" id="CHEBI:15378"/>
        <dbReference type="ChEBI" id="CHEBI:17154"/>
        <dbReference type="ChEBI" id="CHEBI:57540"/>
        <dbReference type="ChEBI" id="CHEBI:57967"/>
        <dbReference type="EC" id="3.2.2.6"/>
    </reaction>
    <physiologicalReaction direction="left-to-right" evidence="7">
        <dbReference type="Rhea" id="RHEA:16302"/>
    </physiologicalReaction>
</comment>
<dbReference type="SUPFAM" id="SSF52540">
    <property type="entry name" value="P-loop containing nucleoside triphosphate hydrolases"/>
    <property type="match status" value="1"/>
</dbReference>
<keyword evidence="9" id="KW-1185">Reference proteome</keyword>
<dbReference type="GO" id="GO:0043531">
    <property type="term" value="F:ADP binding"/>
    <property type="evidence" value="ECO:0007669"/>
    <property type="project" value="InterPro"/>
</dbReference>
<dbReference type="InterPro" id="IPR044974">
    <property type="entry name" value="Disease_R_plants"/>
</dbReference>